<organism evidence="4">
    <name type="scientific">Ostreococcus tauri</name>
    <name type="common">Marine green alga</name>
    <dbReference type="NCBI Taxonomy" id="70448"/>
    <lineage>
        <taxon>Eukaryota</taxon>
        <taxon>Viridiplantae</taxon>
        <taxon>Chlorophyta</taxon>
        <taxon>Mamiellophyceae</taxon>
        <taxon>Mamiellales</taxon>
        <taxon>Bathycoccaceae</taxon>
        <taxon>Ostreococcus</taxon>
    </lineage>
</organism>
<evidence type="ECO:0000256" key="1">
    <source>
        <dbReference type="ARBA" id="ARBA00022676"/>
    </source>
</evidence>
<dbReference type="Proteomes" id="UP000195557">
    <property type="component" value="Unassembled WGS sequence"/>
</dbReference>
<reference evidence="4" key="1">
    <citation type="submission" date="2017-04" db="EMBL/GenBank/DDBJ databases">
        <title>Population genomics of picophytoplankton unveils novel chromosome hypervariability.</title>
        <authorList>
            <consortium name="DOE Joint Genome Institute"/>
            <person name="Blanc-Mathieu R."/>
            <person name="Krasovec M."/>
            <person name="Hebrard M."/>
            <person name="Yau S."/>
            <person name="Desgranges E."/>
            <person name="Martin J."/>
            <person name="Schackwitz W."/>
            <person name="Kuo A."/>
            <person name="Salin G."/>
            <person name="Donnadieu C."/>
            <person name="Desdevises Y."/>
            <person name="Sanchez-Ferandin S."/>
            <person name="Moreau H."/>
            <person name="Rivals E."/>
            <person name="Grigoriev I.V."/>
            <person name="Grimsley N."/>
            <person name="Eyre-Walker A."/>
            <person name="Piganeau G."/>
        </authorList>
    </citation>
    <scope>NUCLEOTIDE SEQUENCE [LARGE SCALE GENOMIC DNA]</scope>
    <source>
        <strain evidence="4">RCC 1115</strain>
    </source>
</reference>
<accession>A0A1Y5HWN5</accession>
<dbReference type="InterPro" id="IPR002516">
    <property type="entry name" value="Glyco_trans_11"/>
</dbReference>
<dbReference type="EMBL" id="KZ155840">
    <property type="protein sequence ID" value="OUS41708.1"/>
    <property type="molecule type" value="Genomic_DNA"/>
</dbReference>
<name>A0A1Y5HWN5_OSTTA</name>
<dbReference type="GO" id="GO:0016020">
    <property type="term" value="C:membrane"/>
    <property type="evidence" value="ECO:0007669"/>
    <property type="project" value="InterPro"/>
</dbReference>
<dbReference type="CDD" id="cd11301">
    <property type="entry name" value="Fut1_Fut2_like"/>
    <property type="match status" value="1"/>
</dbReference>
<dbReference type="GO" id="GO:0008107">
    <property type="term" value="F:galactoside 2-alpha-L-fucosyltransferase activity"/>
    <property type="evidence" value="ECO:0007669"/>
    <property type="project" value="InterPro"/>
</dbReference>
<proteinExistence type="predicted"/>
<feature type="compositionally biased region" description="Low complexity" evidence="3">
    <location>
        <begin position="1"/>
        <end position="16"/>
    </location>
</feature>
<dbReference type="PANTHER" id="PTHR11927">
    <property type="entry name" value="GALACTOSIDE 2-L-FUCOSYLTRANSFERASE"/>
    <property type="match status" value="1"/>
</dbReference>
<dbReference type="PANTHER" id="PTHR11927:SF9">
    <property type="entry name" value="L-FUCOSYLTRANSFERASE"/>
    <property type="match status" value="1"/>
</dbReference>
<protein>
    <submittedName>
        <fullName evidence="4">Glycosyl transferase family 11-domain-containing protein</fullName>
    </submittedName>
</protein>
<keyword evidence="1" id="KW-0328">Glycosyltransferase</keyword>
<keyword evidence="2 4" id="KW-0808">Transferase</keyword>
<evidence type="ECO:0000313" key="4">
    <source>
        <dbReference type="EMBL" id="OUS41708.1"/>
    </source>
</evidence>
<evidence type="ECO:0000256" key="3">
    <source>
        <dbReference type="SAM" id="MobiDB-lite"/>
    </source>
</evidence>
<dbReference type="Pfam" id="PF01531">
    <property type="entry name" value="Glyco_transf_11"/>
    <property type="match status" value="1"/>
</dbReference>
<dbReference type="GO" id="GO:0005975">
    <property type="term" value="P:carbohydrate metabolic process"/>
    <property type="evidence" value="ECO:0007669"/>
    <property type="project" value="InterPro"/>
</dbReference>
<gene>
    <name evidence="4" type="ORF">BE221DRAFT_196598</name>
</gene>
<feature type="compositionally biased region" description="Basic and acidic residues" evidence="3">
    <location>
        <begin position="18"/>
        <end position="32"/>
    </location>
</feature>
<evidence type="ECO:0000256" key="2">
    <source>
        <dbReference type="ARBA" id="ARBA00022679"/>
    </source>
</evidence>
<feature type="region of interest" description="Disordered" evidence="3">
    <location>
        <begin position="1"/>
        <end position="53"/>
    </location>
</feature>
<dbReference type="AlphaFoldDB" id="A0A1Y5HWN5"/>
<sequence>MEATPLTTASAASAEPVRSSERVGEDARDERRRAPRGSTRRDRRNGDGDRGRVSPLARAGISFVVSRVGILLRRIRSRHHKRYTELAVAILLLYACVVFRREHHSRTTKVFHGPVVTFSRIGQEGRLGNQLFQIAATIGLAEAHGYSWGFYNNLDRCAAGRLFKLHGNLNIHRVIDFKEHHQVFYNVTLPKVRKNNVISLSGYFQDYRYFNASLNTLDTYLRLPHELVSLVQSKVPEVRSKFSVALHVRRGDYTKLNELYNVLDSNYYLRALSLIEGRIDHVIIVSDDVSWCEENLASKIAHRVVFSPFKDDLFDFVLLHLSEILVIANSSFSWWAAFLKHVRSTNKTNDASIRVFAPALWYNASGSLAHMNRDSFLPPTWIRVAI</sequence>